<dbReference type="GO" id="GO:0005506">
    <property type="term" value="F:iron ion binding"/>
    <property type="evidence" value="ECO:0007669"/>
    <property type="project" value="InterPro"/>
</dbReference>
<keyword evidence="6" id="KW-0677">Repeat</keyword>
<dbReference type="PANTHER" id="PTHR35008:SF8">
    <property type="entry name" value="ALCOHOL DEHYDROGENASE CYTOCHROME C SUBUNIT"/>
    <property type="match status" value="1"/>
</dbReference>
<dbReference type="GO" id="GO:0016614">
    <property type="term" value="F:oxidoreductase activity, acting on CH-OH group of donors"/>
    <property type="evidence" value="ECO:0007669"/>
    <property type="project" value="InterPro"/>
</dbReference>
<feature type="transmembrane region" description="Helical" evidence="11">
    <location>
        <begin position="448"/>
        <end position="469"/>
    </location>
</feature>
<feature type="signal peptide" evidence="12">
    <location>
        <begin position="1"/>
        <end position="22"/>
    </location>
</feature>
<feature type="binding site" description="covalent" evidence="9">
    <location>
        <position position="337"/>
    </location>
    <ligand>
        <name>heme c</name>
        <dbReference type="ChEBI" id="CHEBI:61717"/>
        <label>3</label>
    </ligand>
</feature>
<name>A0A1Y0L7E9_TATCI</name>
<dbReference type="Pfam" id="PF00034">
    <property type="entry name" value="Cytochrom_C"/>
    <property type="match status" value="2"/>
</dbReference>
<feature type="binding site" description="axial binding residue" evidence="10">
    <location>
        <position position="194"/>
    </location>
    <ligand>
        <name>heme c</name>
        <dbReference type="ChEBI" id="CHEBI:61717"/>
        <label>2</label>
    </ligand>
    <ligandPart>
        <name>Fe</name>
        <dbReference type="ChEBI" id="CHEBI:18248"/>
    </ligandPart>
</feature>
<dbReference type="Proteomes" id="UP000195814">
    <property type="component" value="Chromosome"/>
</dbReference>
<keyword evidence="5 12" id="KW-0732">Signal</keyword>
<feature type="binding site" description="covalent" evidence="9">
    <location>
        <position position="190"/>
    </location>
    <ligand>
        <name>heme c</name>
        <dbReference type="ChEBI" id="CHEBI:61717"/>
        <label>2</label>
    </ligand>
</feature>
<keyword evidence="11" id="KW-0812">Transmembrane</keyword>
<dbReference type="EMBL" id="CP015581">
    <property type="protein sequence ID" value="ARU98000.1"/>
    <property type="molecule type" value="Genomic_DNA"/>
</dbReference>
<evidence type="ECO:0000256" key="8">
    <source>
        <dbReference type="ARBA" id="ARBA00023136"/>
    </source>
</evidence>
<evidence type="ECO:0000256" key="6">
    <source>
        <dbReference type="ARBA" id="ARBA00022737"/>
    </source>
</evidence>
<dbReference type="KEGG" id="tci:A7K98_09335"/>
<feature type="domain" description="Cytochrome c" evidence="13">
    <location>
        <begin position="324"/>
        <end position="419"/>
    </location>
</feature>
<feature type="binding site" description="axial binding residue" evidence="10">
    <location>
        <position position="47"/>
    </location>
    <ligand>
        <name>heme c</name>
        <dbReference type="ChEBI" id="CHEBI:61717"/>
        <label>1</label>
    </ligand>
    <ligandPart>
        <name>Fe</name>
        <dbReference type="ChEBI" id="CHEBI:18248"/>
    </ligandPart>
</feature>
<keyword evidence="11" id="KW-1133">Transmembrane helix</keyword>
<dbReference type="EMBL" id="CP015579">
    <property type="protein sequence ID" value="ARU93962.1"/>
    <property type="molecule type" value="Genomic_DNA"/>
</dbReference>
<feature type="binding site" description="covalent" evidence="9">
    <location>
        <position position="193"/>
    </location>
    <ligand>
        <name>heme c</name>
        <dbReference type="ChEBI" id="CHEBI:61717"/>
        <label>2</label>
    </ligand>
</feature>
<dbReference type="PROSITE" id="PS51007">
    <property type="entry name" value="CYTC"/>
    <property type="match status" value="3"/>
</dbReference>
<evidence type="ECO:0000256" key="5">
    <source>
        <dbReference type="ARBA" id="ARBA00022729"/>
    </source>
</evidence>
<evidence type="ECO:0000256" key="1">
    <source>
        <dbReference type="ARBA" id="ARBA00004236"/>
    </source>
</evidence>
<comment type="subcellular location">
    <subcellularLocation>
        <location evidence="1">Cell membrane</location>
    </subcellularLocation>
</comment>
<dbReference type="PANTHER" id="PTHR35008">
    <property type="entry name" value="BLL4482 PROTEIN-RELATED"/>
    <property type="match status" value="1"/>
</dbReference>
<evidence type="ECO:0000256" key="11">
    <source>
        <dbReference type="SAM" id="Phobius"/>
    </source>
</evidence>
<keyword evidence="2" id="KW-1003">Cell membrane</keyword>
<evidence type="ECO:0000259" key="13">
    <source>
        <dbReference type="PROSITE" id="PS51007"/>
    </source>
</evidence>
<dbReference type="OrthoDB" id="9811281at2"/>
<dbReference type="GO" id="GO:0005886">
    <property type="term" value="C:plasma membrane"/>
    <property type="evidence" value="ECO:0007669"/>
    <property type="project" value="UniProtKB-SubCell"/>
</dbReference>
<keyword evidence="3 9" id="KW-0349">Heme</keyword>
<dbReference type="PIRSF" id="PIRSF000018">
    <property type="entry name" value="Mb_ADH_cyt_c"/>
    <property type="match status" value="1"/>
</dbReference>
<evidence type="ECO:0000256" key="4">
    <source>
        <dbReference type="ARBA" id="ARBA00022723"/>
    </source>
</evidence>
<dbReference type="Proteomes" id="UP000195729">
    <property type="component" value="Chromosome"/>
</dbReference>
<evidence type="ECO:0000256" key="3">
    <source>
        <dbReference type="ARBA" id="ARBA00022617"/>
    </source>
</evidence>
<keyword evidence="4 10" id="KW-0479">Metal-binding</keyword>
<dbReference type="RefSeq" id="WP_087488324.1">
    <property type="nucleotide sequence ID" value="NZ_CP015579.1"/>
</dbReference>
<evidence type="ECO:0000256" key="10">
    <source>
        <dbReference type="PIRSR" id="PIRSR000018-51"/>
    </source>
</evidence>
<evidence type="ECO:0000256" key="9">
    <source>
        <dbReference type="PIRSR" id="PIRSR000018-50"/>
    </source>
</evidence>
<gene>
    <name evidence="14" type="ORF">A7K98_09335</name>
    <name evidence="15" type="ORF">A7K99_09335</name>
</gene>
<feature type="domain" description="Cytochrome c" evidence="13">
    <location>
        <begin position="175"/>
        <end position="284"/>
    </location>
</feature>
<evidence type="ECO:0000256" key="7">
    <source>
        <dbReference type="ARBA" id="ARBA00023004"/>
    </source>
</evidence>
<accession>A0A1Y0L7E9</accession>
<dbReference type="InterPro" id="IPR036909">
    <property type="entry name" value="Cyt_c-like_dom_sf"/>
</dbReference>
<dbReference type="GO" id="GO:0009055">
    <property type="term" value="F:electron transfer activity"/>
    <property type="evidence" value="ECO:0007669"/>
    <property type="project" value="InterPro"/>
</dbReference>
<evidence type="ECO:0000256" key="12">
    <source>
        <dbReference type="SAM" id="SignalP"/>
    </source>
</evidence>
<sequence>MKKYSALLTLSAAFLFSPLALAATSSNSDLVSRGEYLARAGDCTACHTAAGGAEYAGGYKFNMPMGTIVAPNITSSVQYGIGNWSEADFAKAVRQGVRPDGSHLYPAMPYTSYATVTDEDMQALYAFFKTVPAVDKAPADKNDLKFPFNLPGLMGIWNALFASDAPFKADPALTAEQNRGKYLAEGLAHCSTCHSPRNQMMAEDTHQLLAGNHVDGWLAPNITSDAVSGIGGWSQQELTEYLKTGHVEGKAQAGGPMADAIEHSFSHLSDSDLASIATWLKTVPAIRTPGQTQPSWAAAPASKVDWTSYQTGGGKNNSPAYRDSSTTDGAVLFDSSCAACHQSSGQGSDDHYFPSLTHNSAVGAADPSNLVMAIVDGIHRKTPEGEAVMPAFSSETQAIHSWLNNDQIAAVTNYVTEKFGHGNAGLTGADVEKIRNGNSNVPFLIKNAGGLTIGGIVIVVIIIIALLAARSRKKRR</sequence>
<feature type="domain" description="Cytochrome c" evidence="13">
    <location>
        <begin position="29"/>
        <end position="132"/>
    </location>
</feature>
<evidence type="ECO:0000256" key="2">
    <source>
        <dbReference type="ARBA" id="ARBA00022475"/>
    </source>
</evidence>
<dbReference type="InterPro" id="IPR009056">
    <property type="entry name" value="Cyt_c-like_dom"/>
</dbReference>
<comment type="cofactor">
    <cofactor evidence="9">
        <name>heme c</name>
        <dbReference type="ChEBI" id="CHEBI:61717"/>
    </cofactor>
    <text evidence="9">Binds 3 heme c groups covalently per subunit.</text>
</comment>
<feature type="binding site" description="covalent" evidence="9">
    <location>
        <position position="43"/>
    </location>
    <ligand>
        <name>heme c</name>
        <dbReference type="ChEBI" id="CHEBI:61717"/>
        <label>1</label>
    </ligand>
</feature>
<evidence type="ECO:0000313" key="15">
    <source>
        <dbReference type="EMBL" id="ARU98000.1"/>
    </source>
</evidence>
<dbReference type="InterPro" id="IPR051459">
    <property type="entry name" value="Cytochrome_c-type_DH"/>
</dbReference>
<evidence type="ECO:0000313" key="16">
    <source>
        <dbReference type="Proteomes" id="UP000195729"/>
    </source>
</evidence>
<feature type="binding site" description="covalent" evidence="9">
    <location>
        <position position="46"/>
    </location>
    <ligand>
        <name>heme c</name>
        <dbReference type="ChEBI" id="CHEBI:61717"/>
        <label>1</label>
    </ligand>
</feature>
<protein>
    <recommendedName>
        <fullName evidence="13">Cytochrome c domain-containing protein</fullName>
    </recommendedName>
</protein>
<keyword evidence="7 10" id="KW-0408">Iron</keyword>
<evidence type="ECO:0000313" key="17">
    <source>
        <dbReference type="Proteomes" id="UP000195814"/>
    </source>
</evidence>
<keyword evidence="8 11" id="KW-0472">Membrane</keyword>
<organism evidence="14 17">
    <name type="scientific">Tatumella citrea</name>
    <name type="common">Pantoea citrea</name>
    <dbReference type="NCBI Taxonomy" id="53336"/>
    <lineage>
        <taxon>Bacteria</taxon>
        <taxon>Pseudomonadati</taxon>
        <taxon>Pseudomonadota</taxon>
        <taxon>Gammaproteobacteria</taxon>
        <taxon>Enterobacterales</taxon>
        <taxon>Erwiniaceae</taxon>
        <taxon>Tatumella</taxon>
    </lineage>
</organism>
<evidence type="ECO:0000313" key="14">
    <source>
        <dbReference type="EMBL" id="ARU93962.1"/>
    </source>
</evidence>
<dbReference type="SUPFAM" id="SSF46626">
    <property type="entry name" value="Cytochrome c"/>
    <property type="match status" value="3"/>
</dbReference>
<dbReference type="GO" id="GO:0020037">
    <property type="term" value="F:heme binding"/>
    <property type="evidence" value="ECO:0007669"/>
    <property type="project" value="InterPro"/>
</dbReference>
<dbReference type="AlphaFoldDB" id="A0A1Y0L7E9"/>
<dbReference type="Gene3D" id="1.10.760.10">
    <property type="entry name" value="Cytochrome c-like domain"/>
    <property type="match status" value="3"/>
</dbReference>
<feature type="binding site" description="covalent" evidence="9">
    <location>
        <position position="340"/>
    </location>
    <ligand>
        <name>heme c</name>
        <dbReference type="ChEBI" id="CHEBI:61717"/>
        <label>3</label>
    </ligand>
</feature>
<reference evidence="16 17" key="1">
    <citation type="submission" date="2016-05" db="EMBL/GenBank/DDBJ databases">
        <title>Complete genome sequence of two 2,5-diketo-D-glunonic acid producing strain Tatumella citrea.</title>
        <authorList>
            <person name="Duan C."/>
            <person name="Yang J."/>
            <person name="Yang S."/>
        </authorList>
    </citation>
    <scope>NUCLEOTIDE SEQUENCE [LARGE SCALE GENOMIC DNA]</scope>
    <source>
        <strain evidence="15 16">ATCC 39140</strain>
        <strain evidence="14 17">DSM 13699</strain>
    </source>
</reference>
<keyword evidence="16" id="KW-1185">Reference proteome</keyword>
<feature type="chain" id="PRO_5010992243" description="Cytochrome c domain-containing protein" evidence="12">
    <location>
        <begin position="23"/>
        <end position="476"/>
    </location>
</feature>
<dbReference type="InterPro" id="IPR014353">
    <property type="entry name" value="Membr-bd_ADH_cyt_c"/>
</dbReference>
<feature type="binding site" description="axial binding residue" evidence="10">
    <location>
        <position position="341"/>
    </location>
    <ligand>
        <name>heme c</name>
        <dbReference type="ChEBI" id="CHEBI:61717"/>
        <label>3</label>
    </ligand>
    <ligandPart>
        <name>Fe</name>
        <dbReference type="ChEBI" id="CHEBI:18248"/>
    </ligandPart>
</feature>
<proteinExistence type="predicted"/>